<evidence type="ECO:0000313" key="3">
    <source>
        <dbReference type="EMBL" id="KAF2650255.1"/>
    </source>
</evidence>
<feature type="non-terminal residue" evidence="3">
    <location>
        <position position="468"/>
    </location>
</feature>
<name>A0A6A6SQY2_9PLEO</name>
<proteinExistence type="predicted"/>
<feature type="compositionally biased region" description="Low complexity" evidence="1">
    <location>
        <begin position="330"/>
        <end position="339"/>
    </location>
</feature>
<evidence type="ECO:0000313" key="4">
    <source>
        <dbReference type="Proteomes" id="UP000799324"/>
    </source>
</evidence>
<protein>
    <recommendedName>
        <fullName evidence="5">Mid2 domain-containing protein</fullName>
    </recommendedName>
</protein>
<feature type="region of interest" description="Disordered" evidence="1">
    <location>
        <begin position="251"/>
        <end position="408"/>
    </location>
</feature>
<keyword evidence="2" id="KW-0812">Transmembrane</keyword>
<organism evidence="3 4">
    <name type="scientific">Lophiostoma macrostomum CBS 122681</name>
    <dbReference type="NCBI Taxonomy" id="1314788"/>
    <lineage>
        <taxon>Eukaryota</taxon>
        <taxon>Fungi</taxon>
        <taxon>Dikarya</taxon>
        <taxon>Ascomycota</taxon>
        <taxon>Pezizomycotina</taxon>
        <taxon>Dothideomycetes</taxon>
        <taxon>Pleosporomycetidae</taxon>
        <taxon>Pleosporales</taxon>
        <taxon>Lophiostomataceae</taxon>
        <taxon>Lophiostoma</taxon>
    </lineage>
</organism>
<gene>
    <name evidence="3" type="ORF">K491DRAFT_609179</name>
</gene>
<feature type="region of interest" description="Disordered" evidence="1">
    <location>
        <begin position="142"/>
        <end position="171"/>
    </location>
</feature>
<keyword evidence="2" id="KW-1133">Transmembrane helix</keyword>
<dbReference type="AlphaFoldDB" id="A0A6A6SQY2"/>
<feature type="compositionally biased region" description="Polar residues" evidence="1">
    <location>
        <begin position="255"/>
        <end position="266"/>
    </location>
</feature>
<feature type="compositionally biased region" description="Polar residues" evidence="1">
    <location>
        <begin position="312"/>
        <end position="321"/>
    </location>
</feature>
<accession>A0A6A6SQY2</accession>
<evidence type="ECO:0008006" key="5">
    <source>
        <dbReference type="Google" id="ProtNLM"/>
    </source>
</evidence>
<evidence type="ECO:0000256" key="1">
    <source>
        <dbReference type="SAM" id="MobiDB-lite"/>
    </source>
</evidence>
<feature type="transmembrane region" description="Helical" evidence="2">
    <location>
        <begin position="187"/>
        <end position="210"/>
    </location>
</feature>
<feature type="compositionally biased region" description="Low complexity" evidence="1">
    <location>
        <begin position="367"/>
        <end position="403"/>
    </location>
</feature>
<evidence type="ECO:0000256" key="2">
    <source>
        <dbReference type="SAM" id="Phobius"/>
    </source>
</evidence>
<dbReference type="Proteomes" id="UP000799324">
    <property type="component" value="Unassembled WGS sequence"/>
</dbReference>
<dbReference type="OrthoDB" id="5338512at2759"/>
<keyword evidence="2" id="KW-0472">Membrane</keyword>
<keyword evidence="4" id="KW-1185">Reference proteome</keyword>
<reference evidence="3" key="1">
    <citation type="journal article" date="2020" name="Stud. Mycol.">
        <title>101 Dothideomycetes genomes: a test case for predicting lifestyles and emergence of pathogens.</title>
        <authorList>
            <person name="Haridas S."/>
            <person name="Albert R."/>
            <person name="Binder M."/>
            <person name="Bloem J."/>
            <person name="Labutti K."/>
            <person name="Salamov A."/>
            <person name="Andreopoulos B."/>
            <person name="Baker S."/>
            <person name="Barry K."/>
            <person name="Bills G."/>
            <person name="Bluhm B."/>
            <person name="Cannon C."/>
            <person name="Castanera R."/>
            <person name="Culley D."/>
            <person name="Daum C."/>
            <person name="Ezra D."/>
            <person name="Gonzalez J."/>
            <person name="Henrissat B."/>
            <person name="Kuo A."/>
            <person name="Liang C."/>
            <person name="Lipzen A."/>
            <person name="Lutzoni F."/>
            <person name="Magnuson J."/>
            <person name="Mondo S."/>
            <person name="Nolan M."/>
            <person name="Ohm R."/>
            <person name="Pangilinan J."/>
            <person name="Park H.-J."/>
            <person name="Ramirez L."/>
            <person name="Alfaro M."/>
            <person name="Sun H."/>
            <person name="Tritt A."/>
            <person name="Yoshinaga Y."/>
            <person name="Zwiers L.-H."/>
            <person name="Turgeon B."/>
            <person name="Goodwin S."/>
            <person name="Spatafora J."/>
            <person name="Crous P."/>
            <person name="Grigoriev I."/>
        </authorList>
    </citation>
    <scope>NUCLEOTIDE SEQUENCE</scope>
    <source>
        <strain evidence="3">CBS 122681</strain>
    </source>
</reference>
<sequence>MLLSTVSPKLSRLSVLYLISTTISTSHAFNLFERSDPVCGGISGLSQCGDSFPSDFCCSSDTTCTRLNVTNAAAVICCPKGADCSFIQPTTCDISQLNATLHPDNQIHLANTTSVSLPKCGDKCCPLGYSCSGAMCIASTSSTSPTSSSTASTTAPTSSSPASDAPAASQTEAAPLPQAQCGFDGKAFAAGFIPGIILGALGTLALLWLIKKRREAAERNRYSGDFGHVARTISDPIYDPAYAAARTDFVRRGSHSAQPSPSSTTEMVVPKQRRRPQNPGAAGSGGSGSGMTPKIKSLWERTPKLGFGNSPKLGSSSTANFSRLPANGHANGRANGLPANPAPPAPAIRAGEARRDPYKTPTRTPMSAATATALLRTGSTTATAASSSARHPNNNNNNNPNNNTMGMGIQSSETIDVLMHPPSFLQPPRAPGMRENRFTQDSANTTFTKLMERAGFEGGEREEVRGMG</sequence>
<dbReference type="EMBL" id="MU004462">
    <property type="protein sequence ID" value="KAF2650255.1"/>
    <property type="molecule type" value="Genomic_DNA"/>
</dbReference>
<feature type="compositionally biased region" description="Low complexity" evidence="1">
    <location>
        <begin position="142"/>
        <end position="169"/>
    </location>
</feature>